<sequence>MLNEFDIFQNKVLGAHVIWEFSKNFKLNNKEHAAPSLLMTMPVIPLCFNKRVVVGIKERNFREGSLLRALEERKDLFSGLQERMEGMADLTLQSVYLGSVSKLFYYDRENAIIVPIAKGLPAKVKESVIKNYEYNDIINASRRIGAWFGLFNQSEIMLYFNLRF</sequence>
<dbReference type="EMBL" id="JADFFM010000001">
    <property type="protein sequence ID" value="MBE9665432.1"/>
    <property type="molecule type" value="Genomic_DNA"/>
</dbReference>
<evidence type="ECO:0000313" key="1">
    <source>
        <dbReference type="EMBL" id="MBE9665432.1"/>
    </source>
</evidence>
<proteinExistence type="predicted"/>
<dbReference type="RefSeq" id="WP_194104842.1">
    <property type="nucleotide sequence ID" value="NZ_JADFFM010000001.1"/>
</dbReference>
<keyword evidence="2" id="KW-1185">Reference proteome</keyword>
<evidence type="ECO:0000313" key="2">
    <source>
        <dbReference type="Proteomes" id="UP000632774"/>
    </source>
</evidence>
<protein>
    <submittedName>
        <fullName evidence="1">Uncharacterized protein</fullName>
    </submittedName>
</protein>
<comment type="caution">
    <text evidence="1">The sequence shown here is derived from an EMBL/GenBank/DDBJ whole genome shotgun (WGS) entry which is preliminary data.</text>
</comment>
<reference evidence="1 2" key="1">
    <citation type="submission" date="2020-10" db="EMBL/GenBank/DDBJ databases">
        <title>Mucilaginibacter mali sp. nov., isolated from rhizosphere soil of apple orchard.</title>
        <authorList>
            <person name="Lee J.-S."/>
            <person name="Kim H.S."/>
            <person name="Kim J.-S."/>
        </authorList>
    </citation>
    <scope>NUCLEOTIDE SEQUENCE [LARGE SCALE GENOMIC DNA]</scope>
    <source>
        <strain evidence="1 2">KCTC 23157</strain>
    </source>
</reference>
<gene>
    <name evidence="1" type="ORF">IRJ18_03600</name>
</gene>
<organism evidence="1 2">
    <name type="scientific">Mucilaginibacter boryungensis</name>
    <dbReference type="NCBI Taxonomy" id="768480"/>
    <lineage>
        <taxon>Bacteria</taxon>
        <taxon>Pseudomonadati</taxon>
        <taxon>Bacteroidota</taxon>
        <taxon>Sphingobacteriia</taxon>
        <taxon>Sphingobacteriales</taxon>
        <taxon>Sphingobacteriaceae</taxon>
        <taxon>Mucilaginibacter</taxon>
    </lineage>
</organism>
<accession>A0ABR9XDG3</accession>
<dbReference type="InterPro" id="IPR045390">
    <property type="entry name" value="ABC-3C_MC3"/>
</dbReference>
<dbReference type="Pfam" id="PF20131">
    <property type="entry name" value="MC3"/>
    <property type="match status" value="1"/>
</dbReference>
<name>A0ABR9XDG3_9SPHI</name>
<dbReference type="Proteomes" id="UP000632774">
    <property type="component" value="Unassembled WGS sequence"/>
</dbReference>